<dbReference type="AlphaFoldDB" id="A0A834ITP6"/>
<reference evidence="2" key="1">
    <citation type="submission" date="2020-08" db="EMBL/GenBank/DDBJ databases">
        <title>Genome sequencing and assembly of the red palm weevil Rhynchophorus ferrugineus.</title>
        <authorList>
            <person name="Dias G.B."/>
            <person name="Bergman C.M."/>
            <person name="Manee M."/>
        </authorList>
    </citation>
    <scope>NUCLEOTIDE SEQUENCE</scope>
    <source>
        <strain evidence="2">AA-2017</strain>
        <tissue evidence="2">Whole larva</tissue>
    </source>
</reference>
<proteinExistence type="predicted"/>
<comment type="caution">
    <text evidence="2">The sequence shown here is derived from an EMBL/GenBank/DDBJ whole genome shotgun (WGS) entry which is preliminary data.</text>
</comment>
<keyword evidence="3" id="KW-1185">Reference proteome</keyword>
<organism evidence="2 3">
    <name type="scientific">Rhynchophorus ferrugineus</name>
    <name type="common">Red palm weevil</name>
    <name type="synonym">Curculio ferrugineus</name>
    <dbReference type="NCBI Taxonomy" id="354439"/>
    <lineage>
        <taxon>Eukaryota</taxon>
        <taxon>Metazoa</taxon>
        <taxon>Ecdysozoa</taxon>
        <taxon>Arthropoda</taxon>
        <taxon>Hexapoda</taxon>
        <taxon>Insecta</taxon>
        <taxon>Pterygota</taxon>
        <taxon>Neoptera</taxon>
        <taxon>Endopterygota</taxon>
        <taxon>Coleoptera</taxon>
        <taxon>Polyphaga</taxon>
        <taxon>Cucujiformia</taxon>
        <taxon>Curculionidae</taxon>
        <taxon>Dryophthorinae</taxon>
        <taxon>Rhynchophorus</taxon>
    </lineage>
</organism>
<feature type="signal peptide" evidence="1">
    <location>
        <begin position="1"/>
        <end position="16"/>
    </location>
</feature>
<evidence type="ECO:0008006" key="4">
    <source>
        <dbReference type="Google" id="ProtNLM"/>
    </source>
</evidence>
<evidence type="ECO:0000313" key="2">
    <source>
        <dbReference type="EMBL" id="KAF7283720.1"/>
    </source>
</evidence>
<name>A0A834ITP6_RHYFE</name>
<accession>A0A834ITP6</accession>
<protein>
    <recommendedName>
        <fullName evidence="4">Cuticle protein</fullName>
    </recommendedName>
</protein>
<keyword evidence="1" id="KW-0732">Signal</keyword>
<evidence type="ECO:0000256" key="1">
    <source>
        <dbReference type="SAM" id="SignalP"/>
    </source>
</evidence>
<gene>
    <name evidence="2" type="ORF">GWI33_023104</name>
</gene>
<sequence length="153" mass="16730">MRNVVVFLGLFALAAAQFPLSSYPEVTPAPWKGPYADHVIGQVPKDTPEVAAAKEALNRAYSQVLAVLPVLPQEEQHDNVHNAPLVVKNDHYAFHPIAPQPAQIQTTTSANIPQYIYSSHLTDGSDAYARAAHLRAIEDTLASLEKLIKNSRL</sequence>
<evidence type="ECO:0000313" key="3">
    <source>
        <dbReference type="Proteomes" id="UP000625711"/>
    </source>
</evidence>
<dbReference type="OrthoDB" id="6763840at2759"/>
<dbReference type="EMBL" id="JAACXV010000089">
    <property type="protein sequence ID" value="KAF7283720.1"/>
    <property type="molecule type" value="Genomic_DNA"/>
</dbReference>
<dbReference type="Proteomes" id="UP000625711">
    <property type="component" value="Unassembled WGS sequence"/>
</dbReference>
<feature type="chain" id="PRO_5033046488" description="Cuticle protein" evidence="1">
    <location>
        <begin position="17"/>
        <end position="153"/>
    </location>
</feature>